<feature type="domain" description="Aminotransferase class V" evidence="6">
    <location>
        <begin position="2"/>
        <end position="360"/>
    </location>
</feature>
<dbReference type="InterPro" id="IPR000192">
    <property type="entry name" value="Aminotrans_V_dom"/>
</dbReference>
<evidence type="ECO:0000313" key="7">
    <source>
        <dbReference type="EMBL" id="CDX02848.1"/>
    </source>
</evidence>
<dbReference type="AlphaFoldDB" id="A0A098B1Y4"/>
<evidence type="ECO:0000313" key="9">
    <source>
        <dbReference type="Proteomes" id="UP000054623"/>
    </source>
</evidence>
<dbReference type="InterPro" id="IPR015424">
    <property type="entry name" value="PyrdxlP-dep_Trfase"/>
</dbReference>
<comment type="catalytic activity">
    <reaction evidence="5">
        <text>(sulfur carrier)-H + L-cysteine = (sulfur carrier)-SH + L-alanine</text>
        <dbReference type="Rhea" id="RHEA:43892"/>
        <dbReference type="Rhea" id="RHEA-COMP:14737"/>
        <dbReference type="Rhea" id="RHEA-COMP:14739"/>
        <dbReference type="ChEBI" id="CHEBI:29917"/>
        <dbReference type="ChEBI" id="CHEBI:35235"/>
        <dbReference type="ChEBI" id="CHEBI:57972"/>
        <dbReference type="ChEBI" id="CHEBI:64428"/>
        <dbReference type="EC" id="2.8.1.7"/>
    </reaction>
</comment>
<dbReference type="Proteomes" id="UP000054623">
    <property type="component" value="Unassembled WGS sequence"/>
</dbReference>
<evidence type="ECO:0000256" key="4">
    <source>
        <dbReference type="ARBA" id="ARBA00022898"/>
    </source>
</evidence>
<keyword evidence="4" id="KW-0663">Pyridoxal phosphate</keyword>
<reference evidence="7" key="1">
    <citation type="submission" date="2014-07" db="EMBL/GenBank/DDBJ databases">
        <authorList>
            <person name="Hornung V.Bastian."/>
        </authorList>
    </citation>
    <scope>NUCLEOTIDE SEQUENCE</scope>
    <source>
        <strain evidence="7">PCE-S</strain>
    </source>
</reference>
<dbReference type="GO" id="GO:0031071">
    <property type="term" value="F:cysteine desulfurase activity"/>
    <property type="evidence" value="ECO:0007669"/>
    <property type="project" value="UniProtKB-EC"/>
</dbReference>
<accession>A0A098B1Y4</accession>
<name>A0A098B1Y4_DESHA</name>
<dbReference type="EMBL" id="LOCK01000050">
    <property type="protein sequence ID" value="KTE90066.1"/>
    <property type="molecule type" value="Genomic_DNA"/>
</dbReference>
<keyword evidence="7" id="KW-0808">Transferase</keyword>
<dbReference type="EMBL" id="LK996017">
    <property type="protein sequence ID" value="CDX02848.1"/>
    <property type="molecule type" value="Genomic_DNA"/>
</dbReference>
<comment type="cofactor">
    <cofactor evidence="1">
        <name>pyridoxal 5'-phosphate</name>
        <dbReference type="ChEBI" id="CHEBI:597326"/>
    </cofactor>
</comment>
<dbReference type="SUPFAM" id="SSF53383">
    <property type="entry name" value="PLP-dependent transferases"/>
    <property type="match status" value="1"/>
</dbReference>
<protein>
    <recommendedName>
        <fullName evidence="3">cysteine desulfurase</fullName>
        <ecNumber evidence="3">2.8.1.7</ecNumber>
    </recommendedName>
</protein>
<evidence type="ECO:0000256" key="2">
    <source>
        <dbReference type="ARBA" id="ARBA00010447"/>
    </source>
</evidence>
<evidence type="ECO:0000259" key="6">
    <source>
        <dbReference type="Pfam" id="PF00266"/>
    </source>
</evidence>
<dbReference type="OrthoDB" id="9804366at2"/>
<reference evidence="8 9" key="2">
    <citation type="submission" date="2015-12" db="EMBL/GenBank/DDBJ databases">
        <title>Draft Genome Sequence of Desulfitobacterium hafniense Strain DH, a Sulfate-reducing Bacterium Isolated from Paddy Soils.</title>
        <authorList>
            <person name="Bao P."/>
            <person name="Zhang X."/>
            <person name="Li G."/>
        </authorList>
    </citation>
    <scope>NUCLEOTIDE SEQUENCE [LARGE SCALE GENOMIC DNA]</scope>
    <source>
        <strain evidence="8 9">DH</strain>
    </source>
</reference>
<dbReference type="RefSeq" id="WP_005811901.1">
    <property type="nucleotide sequence ID" value="NZ_CABKQQ010000034.1"/>
</dbReference>
<dbReference type="InterPro" id="IPR015422">
    <property type="entry name" value="PyrdxlP-dep_Trfase_small"/>
</dbReference>
<proteinExistence type="inferred from homology"/>
<dbReference type="InterPro" id="IPR016454">
    <property type="entry name" value="Cysteine_dSase"/>
</dbReference>
<dbReference type="Gene3D" id="3.40.640.10">
    <property type="entry name" value="Type I PLP-dependent aspartate aminotransferase-like (Major domain)"/>
    <property type="match status" value="1"/>
</dbReference>
<dbReference type="OMA" id="GTHNYPG"/>
<evidence type="ECO:0000313" key="8">
    <source>
        <dbReference type="EMBL" id="KTE90066.1"/>
    </source>
</evidence>
<dbReference type="PANTHER" id="PTHR43586">
    <property type="entry name" value="CYSTEINE DESULFURASE"/>
    <property type="match status" value="1"/>
</dbReference>
<comment type="similarity">
    <text evidence="2">Belongs to the class-V pyridoxal-phosphate-dependent aminotransferase family. Csd subfamily.</text>
</comment>
<organism evidence="7">
    <name type="scientific">Desulfitobacterium hafniense</name>
    <name type="common">Desulfitobacterium frappieri</name>
    <dbReference type="NCBI Taxonomy" id="49338"/>
    <lineage>
        <taxon>Bacteria</taxon>
        <taxon>Bacillati</taxon>
        <taxon>Bacillota</taxon>
        <taxon>Clostridia</taxon>
        <taxon>Eubacteriales</taxon>
        <taxon>Desulfitobacteriaceae</taxon>
        <taxon>Desulfitobacterium</taxon>
    </lineage>
</organism>
<dbReference type="PIRSF" id="PIRSF005572">
    <property type="entry name" value="NifS"/>
    <property type="match status" value="1"/>
</dbReference>
<evidence type="ECO:0000256" key="5">
    <source>
        <dbReference type="ARBA" id="ARBA00050776"/>
    </source>
</evidence>
<dbReference type="EC" id="2.8.1.7" evidence="3"/>
<dbReference type="PANTHER" id="PTHR43586:SF4">
    <property type="entry name" value="ISOPENICILLIN N EPIMERASE"/>
    <property type="match status" value="1"/>
</dbReference>
<evidence type="ECO:0000256" key="3">
    <source>
        <dbReference type="ARBA" id="ARBA00012239"/>
    </source>
</evidence>
<gene>
    <name evidence="8" type="ORF">AT727_09055</name>
    <name evidence="7" type="ORF">DPCES_2961</name>
</gene>
<dbReference type="InterPro" id="IPR015421">
    <property type="entry name" value="PyrdxlP-dep_Trfase_major"/>
</dbReference>
<dbReference type="Gene3D" id="3.90.1150.10">
    <property type="entry name" value="Aspartate Aminotransferase, domain 1"/>
    <property type="match status" value="1"/>
</dbReference>
<sequence length="376" mass="41238">MIYFDNSATTLIKPPEVGEAVAYAINHFGNASRSFYDAAMTASREIYRTRAAIAALVGSAEPLNIAFTSSSTESLNLVIGGLVKQEDAVITTVTEHNSVLRPLYLKGCRLDFIDCDENGVLQWDAFEELIRPETRFLICTHGSNVTGNITEVKRLYDLCRAHDLTMILDVSQTMGLIPVSGDMADVLCFTGHKGLFGPQGTGGIIVNRRLPFEIVKTGGAGVHSFAMFQQNEMPDVFEAGTLNSHSLYGLQKGVEFILHTGIEAIHSRENRLTQLFVEGIKEIEGLRLYGDFSGGNRLPVVSLNIEGLPASDLAGLLWEKYGIATRAGSHCAPLLHQRFKTVETGMVRFSFSYFNTEEEIATGSRALKTIAEEYGR</sequence>
<dbReference type="PATRIC" id="fig|49338.4.peg.3181"/>
<evidence type="ECO:0000256" key="1">
    <source>
        <dbReference type="ARBA" id="ARBA00001933"/>
    </source>
</evidence>
<dbReference type="Pfam" id="PF00266">
    <property type="entry name" value="Aminotran_5"/>
    <property type="match status" value="1"/>
</dbReference>